<accession>A0AAP0BHQ7</accession>
<dbReference type="Proteomes" id="UP001418222">
    <property type="component" value="Unassembled WGS sequence"/>
</dbReference>
<name>A0AAP0BHQ7_9ASPA</name>
<dbReference type="EMBL" id="JBBWWQ010000009">
    <property type="protein sequence ID" value="KAK8939172.1"/>
    <property type="molecule type" value="Genomic_DNA"/>
</dbReference>
<keyword evidence="1" id="KW-0812">Transmembrane</keyword>
<evidence type="ECO:0000313" key="3">
    <source>
        <dbReference type="Proteomes" id="UP001418222"/>
    </source>
</evidence>
<keyword evidence="1" id="KW-1133">Transmembrane helix</keyword>
<keyword evidence="3" id="KW-1185">Reference proteome</keyword>
<evidence type="ECO:0000256" key="1">
    <source>
        <dbReference type="SAM" id="Phobius"/>
    </source>
</evidence>
<keyword evidence="1" id="KW-0472">Membrane</keyword>
<protein>
    <submittedName>
        <fullName evidence="2">Uncharacterized protein</fullName>
    </submittedName>
</protein>
<dbReference type="AlphaFoldDB" id="A0AAP0BHQ7"/>
<feature type="transmembrane region" description="Helical" evidence="1">
    <location>
        <begin position="36"/>
        <end position="55"/>
    </location>
</feature>
<gene>
    <name evidence="2" type="ORF">KSP39_PZI011696</name>
</gene>
<comment type="caution">
    <text evidence="2">The sequence shown here is derived from an EMBL/GenBank/DDBJ whole genome shotgun (WGS) entry which is preliminary data.</text>
</comment>
<evidence type="ECO:0000313" key="2">
    <source>
        <dbReference type="EMBL" id="KAK8939172.1"/>
    </source>
</evidence>
<proteinExistence type="predicted"/>
<organism evidence="2 3">
    <name type="scientific">Platanthera zijinensis</name>
    <dbReference type="NCBI Taxonomy" id="2320716"/>
    <lineage>
        <taxon>Eukaryota</taxon>
        <taxon>Viridiplantae</taxon>
        <taxon>Streptophyta</taxon>
        <taxon>Embryophyta</taxon>
        <taxon>Tracheophyta</taxon>
        <taxon>Spermatophyta</taxon>
        <taxon>Magnoliopsida</taxon>
        <taxon>Liliopsida</taxon>
        <taxon>Asparagales</taxon>
        <taxon>Orchidaceae</taxon>
        <taxon>Orchidoideae</taxon>
        <taxon>Orchideae</taxon>
        <taxon>Orchidinae</taxon>
        <taxon>Platanthera</taxon>
    </lineage>
</organism>
<reference evidence="2 3" key="1">
    <citation type="journal article" date="2022" name="Nat. Plants">
        <title>Genomes of leafy and leafless Platanthera orchids illuminate the evolution of mycoheterotrophy.</title>
        <authorList>
            <person name="Li M.H."/>
            <person name="Liu K.W."/>
            <person name="Li Z."/>
            <person name="Lu H.C."/>
            <person name="Ye Q.L."/>
            <person name="Zhang D."/>
            <person name="Wang J.Y."/>
            <person name="Li Y.F."/>
            <person name="Zhong Z.M."/>
            <person name="Liu X."/>
            <person name="Yu X."/>
            <person name="Liu D.K."/>
            <person name="Tu X.D."/>
            <person name="Liu B."/>
            <person name="Hao Y."/>
            <person name="Liao X.Y."/>
            <person name="Jiang Y.T."/>
            <person name="Sun W.H."/>
            <person name="Chen J."/>
            <person name="Chen Y.Q."/>
            <person name="Ai Y."/>
            <person name="Zhai J.W."/>
            <person name="Wu S.S."/>
            <person name="Zhou Z."/>
            <person name="Hsiao Y.Y."/>
            <person name="Wu W.L."/>
            <person name="Chen Y.Y."/>
            <person name="Lin Y.F."/>
            <person name="Hsu J.L."/>
            <person name="Li C.Y."/>
            <person name="Wang Z.W."/>
            <person name="Zhao X."/>
            <person name="Zhong W.Y."/>
            <person name="Ma X.K."/>
            <person name="Ma L."/>
            <person name="Huang J."/>
            <person name="Chen G.Z."/>
            <person name="Huang M.Z."/>
            <person name="Huang L."/>
            <person name="Peng D.H."/>
            <person name="Luo Y.B."/>
            <person name="Zou S.Q."/>
            <person name="Chen S.P."/>
            <person name="Lan S."/>
            <person name="Tsai W.C."/>
            <person name="Van de Peer Y."/>
            <person name="Liu Z.J."/>
        </authorList>
    </citation>
    <scope>NUCLEOTIDE SEQUENCE [LARGE SCALE GENOMIC DNA]</scope>
    <source>
        <strain evidence="2">Lor287</strain>
    </source>
</reference>
<sequence>MHKWQCNSKLAIALPFMEECFLPMVDPRTDIDMVPISYTIGVSFFLLFLVTIFPLKPVKYLVFLCIDC</sequence>